<reference evidence="2 3" key="1">
    <citation type="submission" date="2019-02" db="EMBL/GenBank/DDBJ databases">
        <authorList>
            <consortium name="Pathogen Informatics"/>
        </authorList>
    </citation>
    <scope>NUCLEOTIDE SEQUENCE [LARGE SCALE GENOMIC DNA]</scope>
    <source>
        <strain evidence="2 3">3012STDY7078520</strain>
    </source>
</reference>
<dbReference type="AlphaFoldDB" id="A0A449DCC4"/>
<feature type="compositionally biased region" description="Basic residues" evidence="1">
    <location>
        <begin position="72"/>
        <end position="88"/>
    </location>
</feature>
<sequence>MGPHALPHRGDRRVHRYSRHHHRRHLRTHQRRDDSGPRPAEVPCSVPGRRVHHRPRPRRDSVVQERPVLRPPPHRRLPRDPSRRHHHRDVQEVARDEGQRPRTRRRAHPTGIRASPGRHHHLPRRLIVSHPHRAIGRATGVLPPHRSVREGDPQRQHGCVRRPDPRRCRHRGRPRDRGTDVRHLHPHLPTGPHPGPHRGDRHRGDRHQRTTARPRRRPQRRRCRRADHRSRRGGRHLRGPLGDRQPRSARRNRGMHRRRQRRHHYRSQH</sequence>
<name>A0A449DCC4_9MICO</name>
<feature type="region of interest" description="Disordered" evidence="1">
    <location>
        <begin position="1"/>
        <end position="269"/>
    </location>
</feature>
<feature type="compositionally biased region" description="Basic residues" evidence="1">
    <location>
        <begin position="1"/>
        <end position="30"/>
    </location>
</feature>
<feature type="compositionally biased region" description="Basic residues" evidence="1">
    <location>
        <begin position="195"/>
        <end position="238"/>
    </location>
</feature>
<feature type="compositionally biased region" description="Basic residues" evidence="1">
    <location>
        <begin position="247"/>
        <end position="269"/>
    </location>
</feature>
<protein>
    <submittedName>
        <fullName evidence="2">Uncharacterized protein</fullName>
    </submittedName>
</protein>
<organism evidence="2 3">
    <name type="scientific">Brevibacterium casei</name>
    <dbReference type="NCBI Taxonomy" id="33889"/>
    <lineage>
        <taxon>Bacteria</taxon>
        <taxon>Bacillati</taxon>
        <taxon>Actinomycetota</taxon>
        <taxon>Actinomycetes</taxon>
        <taxon>Micrococcales</taxon>
        <taxon>Brevibacteriaceae</taxon>
        <taxon>Brevibacterium</taxon>
    </lineage>
</organism>
<proteinExistence type="predicted"/>
<feature type="compositionally biased region" description="Basic and acidic residues" evidence="1">
    <location>
        <begin position="89"/>
        <end position="100"/>
    </location>
</feature>
<evidence type="ECO:0000313" key="3">
    <source>
        <dbReference type="Proteomes" id="UP000386281"/>
    </source>
</evidence>
<accession>A0A449DCC4</accession>
<gene>
    <name evidence="2" type="ORF">NCTC12391_03378</name>
</gene>
<feature type="compositionally biased region" description="Basic and acidic residues" evidence="1">
    <location>
        <begin position="147"/>
        <end position="166"/>
    </location>
</feature>
<evidence type="ECO:0000313" key="2">
    <source>
        <dbReference type="EMBL" id="VEW15219.1"/>
    </source>
</evidence>
<dbReference type="EMBL" id="CAACXN010000020">
    <property type="protein sequence ID" value="VEW15219.1"/>
    <property type="molecule type" value="Genomic_DNA"/>
</dbReference>
<evidence type="ECO:0000256" key="1">
    <source>
        <dbReference type="SAM" id="MobiDB-lite"/>
    </source>
</evidence>
<dbReference type="Proteomes" id="UP000386281">
    <property type="component" value="Unassembled WGS sequence"/>
</dbReference>